<dbReference type="EMBL" id="FQVF01000006">
    <property type="protein sequence ID" value="SHF22224.1"/>
    <property type="molecule type" value="Genomic_DNA"/>
</dbReference>
<comment type="similarity">
    <text evidence="1">Belongs to the LysR transcriptional regulatory family.</text>
</comment>
<evidence type="ECO:0000313" key="7">
    <source>
        <dbReference type="Proteomes" id="UP000184517"/>
    </source>
</evidence>
<dbReference type="OrthoDB" id="9815676at2"/>
<keyword evidence="4" id="KW-0804">Transcription</keyword>
<dbReference type="PANTHER" id="PTHR30537">
    <property type="entry name" value="HTH-TYPE TRANSCRIPTIONAL REGULATOR"/>
    <property type="match status" value="1"/>
</dbReference>
<evidence type="ECO:0000256" key="4">
    <source>
        <dbReference type="ARBA" id="ARBA00023163"/>
    </source>
</evidence>
<dbReference type="InterPro" id="IPR005119">
    <property type="entry name" value="LysR_subst-bd"/>
</dbReference>
<dbReference type="InterPro" id="IPR000847">
    <property type="entry name" value="LysR_HTH_N"/>
</dbReference>
<dbReference type="GO" id="GO:0043565">
    <property type="term" value="F:sequence-specific DNA binding"/>
    <property type="evidence" value="ECO:0007669"/>
    <property type="project" value="TreeGrafter"/>
</dbReference>
<evidence type="ECO:0000256" key="3">
    <source>
        <dbReference type="ARBA" id="ARBA00023125"/>
    </source>
</evidence>
<gene>
    <name evidence="6" type="ORF">SAMN02745753_01524</name>
</gene>
<dbReference type="AlphaFoldDB" id="A0A1M4ZW94"/>
<keyword evidence="2" id="KW-0805">Transcription regulation</keyword>
<dbReference type="Proteomes" id="UP000184517">
    <property type="component" value="Unassembled WGS sequence"/>
</dbReference>
<dbReference type="InterPro" id="IPR036390">
    <property type="entry name" value="WH_DNA-bd_sf"/>
</dbReference>
<dbReference type="Gene3D" id="1.10.10.10">
    <property type="entry name" value="Winged helix-like DNA-binding domain superfamily/Winged helix DNA-binding domain"/>
    <property type="match status" value="1"/>
</dbReference>
<dbReference type="PANTHER" id="PTHR30537:SF5">
    <property type="entry name" value="HTH-TYPE TRANSCRIPTIONAL ACTIVATOR TTDR-RELATED"/>
    <property type="match status" value="1"/>
</dbReference>
<dbReference type="SUPFAM" id="SSF46785">
    <property type="entry name" value="Winged helix' DNA-binding domain"/>
    <property type="match status" value="1"/>
</dbReference>
<dbReference type="PROSITE" id="PS50931">
    <property type="entry name" value="HTH_LYSR"/>
    <property type="match status" value="1"/>
</dbReference>
<keyword evidence="7" id="KW-1185">Reference proteome</keyword>
<dbReference type="Gene3D" id="3.40.190.290">
    <property type="match status" value="1"/>
</dbReference>
<dbReference type="STRING" id="1122206.SAMN02745753_01524"/>
<evidence type="ECO:0000259" key="5">
    <source>
        <dbReference type="PROSITE" id="PS50931"/>
    </source>
</evidence>
<dbReference type="CDD" id="cd08422">
    <property type="entry name" value="PBP2_CrgA_like"/>
    <property type="match status" value="1"/>
</dbReference>
<dbReference type="FunFam" id="1.10.10.10:FF:000001">
    <property type="entry name" value="LysR family transcriptional regulator"/>
    <property type="match status" value="1"/>
</dbReference>
<keyword evidence="3" id="KW-0238">DNA-binding</keyword>
<dbReference type="PRINTS" id="PR00039">
    <property type="entry name" value="HTHLYSR"/>
</dbReference>
<evidence type="ECO:0000256" key="1">
    <source>
        <dbReference type="ARBA" id="ARBA00009437"/>
    </source>
</evidence>
<accession>A0A1M4ZW94</accession>
<dbReference type="SUPFAM" id="SSF53850">
    <property type="entry name" value="Periplasmic binding protein-like II"/>
    <property type="match status" value="1"/>
</dbReference>
<evidence type="ECO:0000256" key="2">
    <source>
        <dbReference type="ARBA" id="ARBA00023015"/>
    </source>
</evidence>
<dbReference type="GO" id="GO:0003700">
    <property type="term" value="F:DNA-binding transcription factor activity"/>
    <property type="evidence" value="ECO:0007669"/>
    <property type="project" value="InterPro"/>
</dbReference>
<dbReference type="RefSeq" id="WP_072839119.1">
    <property type="nucleotide sequence ID" value="NZ_FQVF01000006.1"/>
</dbReference>
<protein>
    <submittedName>
        <fullName evidence="6">Transcriptional regulator, LysR family</fullName>
    </submittedName>
</protein>
<organism evidence="6 7">
    <name type="scientific">Marinomonas polaris DSM 16579</name>
    <dbReference type="NCBI Taxonomy" id="1122206"/>
    <lineage>
        <taxon>Bacteria</taxon>
        <taxon>Pseudomonadati</taxon>
        <taxon>Pseudomonadota</taxon>
        <taxon>Gammaproteobacteria</taxon>
        <taxon>Oceanospirillales</taxon>
        <taxon>Oceanospirillaceae</taxon>
        <taxon>Marinomonas</taxon>
    </lineage>
</organism>
<dbReference type="InterPro" id="IPR036388">
    <property type="entry name" value="WH-like_DNA-bd_sf"/>
</dbReference>
<dbReference type="GO" id="GO:0006351">
    <property type="term" value="P:DNA-templated transcription"/>
    <property type="evidence" value="ECO:0007669"/>
    <property type="project" value="TreeGrafter"/>
</dbReference>
<name>A0A1M4ZW94_9GAMM</name>
<reference evidence="7" key="1">
    <citation type="submission" date="2016-11" db="EMBL/GenBank/DDBJ databases">
        <authorList>
            <person name="Varghese N."/>
            <person name="Submissions S."/>
        </authorList>
    </citation>
    <scope>NUCLEOTIDE SEQUENCE [LARGE SCALE GENOMIC DNA]</scope>
    <source>
        <strain evidence="7">DSM 16579</strain>
    </source>
</reference>
<dbReference type="Pfam" id="PF00126">
    <property type="entry name" value="HTH_1"/>
    <property type="match status" value="1"/>
</dbReference>
<sequence>MCAYFPEGIREFLAVVEVHSFSKAAEQLNISRARVSQIISRLEKDLGVQLLYRSTRSLSLSPAGETFYQLARQGVNQLEHAVLSAQNAHSSIGGQIRINSVGGLFGEEILAPILIRFMNENPKVEIELSFSSTREDLIESQYDLVVRMGTLTNSNLIGRKLTSYTNYLVASTTYSDSMPKLNSPKDLLDHTLINGSVKRWSFTHISSKEKYELPVQGKLKCSNGHVVKLATLEGTGISRQPSYYVKQDIQSGRLIVLLPDWQLPDSDVTLLYPQSRNISLRVKALVHYLVEAFNIKAD</sequence>
<dbReference type="Pfam" id="PF03466">
    <property type="entry name" value="LysR_substrate"/>
    <property type="match status" value="1"/>
</dbReference>
<evidence type="ECO:0000313" key="6">
    <source>
        <dbReference type="EMBL" id="SHF22224.1"/>
    </source>
</evidence>
<proteinExistence type="inferred from homology"/>
<dbReference type="InterPro" id="IPR058163">
    <property type="entry name" value="LysR-type_TF_proteobact-type"/>
</dbReference>
<feature type="domain" description="HTH lysR-type" evidence="5">
    <location>
        <begin position="12"/>
        <end position="61"/>
    </location>
</feature>